<dbReference type="EMBL" id="MU853606">
    <property type="protein sequence ID" value="KAK4141819.1"/>
    <property type="molecule type" value="Genomic_DNA"/>
</dbReference>
<feature type="chain" id="PRO_5042915713" evidence="4">
    <location>
        <begin position="20"/>
        <end position="528"/>
    </location>
</feature>
<keyword evidence="2" id="KW-0843">Virulence</keyword>
<evidence type="ECO:0000256" key="1">
    <source>
        <dbReference type="ARBA" id="ARBA00022669"/>
    </source>
</evidence>
<reference evidence="6" key="1">
    <citation type="journal article" date="2023" name="Mol. Phylogenet. Evol.">
        <title>Genome-scale phylogeny and comparative genomics of the fungal order Sordariales.</title>
        <authorList>
            <person name="Hensen N."/>
            <person name="Bonometti L."/>
            <person name="Westerberg I."/>
            <person name="Brannstrom I.O."/>
            <person name="Guillou S."/>
            <person name="Cros-Aarteil S."/>
            <person name="Calhoun S."/>
            <person name="Haridas S."/>
            <person name="Kuo A."/>
            <person name="Mondo S."/>
            <person name="Pangilinan J."/>
            <person name="Riley R."/>
            <person name="LaButti K."/>
            <person name="Andreopoulos B."/>
            <person name="Lipzen A."/>
            <person name="Chen C."/>
            <person name="Yan M."/>
            <person name="Daum C."/>
            <person name="Ng V."/>
            <person name="Clum A."/>
            <person name="Steindorff A."/>
            <person name="Ohm R.A."/>
            <person name="Martin F."/>
            <person name="Silar P."/>
            <person name="Natvig D.O."/>
            <person name="Lalanne C."/>
            <person name="Gautier V."/>
            <person name="Ament-Velasquez S.L."/>
            <person name="Kruys A."/>
            <person name="Hutchinson M.I."/>
            <person name="Powell A.J."/>
            <person name="Barry K."/>
            <person name="Miller A.N."/>
            <person name="Grigoriev I.V."/>
            <person name="Debuchy R."/>
            <person name="Gladieux P."/>
            <person name="Hiltunen Thoren M."/>
            <person name="Johannesson H."/>
        </authorList>
    </citation>
    <scope>NUCLEOTIDE SEQUENCE</scope>
    <source>
        <strain evidence="6">CBS 141.50</strain>
    </source>
</reference>
<evidence type="ECO:0000256" key="4">
    <source>
        <dbReference type="SAM" id="SignalP"/>
    </source>
</evidence>
<dbReference type="InterPro" id="IPR052210">
    <property type="entry name" value="LysM1-like"/>
</dbReference>
<proteinExistence type="inferred from homology"/>
<keyword evidence="4" id="KW-0732">Signal</keyword>
<dbReference type="PROSITE" id="PS51782">
    <property type="entry name" value="LYSM"/>
    <property type="match status" value="3"/>
</dbReference>
<keyword evidence="7" id="KW-1185">Reference proteome</keyword>
<evidence type="ECO:0000313" key="7">
    <source>
        <dbReference type="Proteomes" id="UP001302676"/>
    </source>
</evidence>
<name>A0AAN6ZLB0_9PEZI</name>
<reference evidence="6" key="2">
    <citation type="submission" date="2023-05" db="EMBL/GenBank/DDBJ databases">
        <authorList>
            <consortium name="Lawrence Berkeley National Laboratory"/>
            <person name="Steindorff A."/>
            <person name="Hensen N."/>
            <person name="Bonometti L."/>
            <person name="Westerberg I."/>
            <person name="Brannstrom I.O."/>
            <person name="Guillou S."/>
            <person name="Cros-Aarteil S."/>
            <person name="Calhoun S."/>
            <person name="Haridas S."/>
            <person name="Kuo A."/>
            <person name="Mondo S."/>
            <person name="Pangilinan J."/>
            <person name="Riley R."/>
            <person name="Labutti K."/>
            <person name="Andreopoulos B."/>
            <person name="Lipzen A."/>
            <person name="Chen C."/>
            <person name="Yanf M."/>
            <person name="Daum C."/>
            <person name="Ng V."/>
            <person name="Clum A."/>
            <person name="Ohm R."/>
            <person name="Martin F."/>
            <person name="Silar P."/>
            <person name="Natvig D."/>
            <person name="Lalanne C."/>
            <person name="Gautier V."/>
            <person name="Ament-Velasquez S.L."/>
            <person name="Kruys A."/>
            <person name="Hutchinson M.I."/>
            <person name="Powell A.J."/>
            <person name="Barry K."/>
            <person name="Miller A.N."/>
            <person name="Grigoriev I.V."/>
            <person name="Debuchy R."/>
            <person name="Gladieux P."/>
            <person name="Thoren M.H."/>
            <person name="Johannesson H."/>
        </authorList>
    </citation>
    <scope>NUCLEOTIDE SEQUENCE</scope>
    <source>
        <strain evidence="6">CBS 141.50</strain>
    </source>
</reference>
<dbReference type="Gene3D" id="3.10.350.10">
    <property type="entry name" value="LysM domain"/>
    <property type="match status" value="3"/>
</dbReference>
<dbReference type="CDD" id="cd00118">
    <property type="entry name" value="LysM"/>
    <property type="match status" value="3"/>
</dbReference>
<feature type="domain" description="LysM" evidence="5">
    <location>
        <begin position="354"/>
        <end position="401"/>
    </location>
</feature>
<dbReference type="InterPro" id="IPR036779">
    <property type="entry name" value="LysM_dom_sf"/>
</dbReference>
<dbReference type="SUPFAM" id="SSF54106">
    <property type="entry name" value="LysM domain"/>
    <property type="match status" value="2"/>
</dbReference>
<feature type="signal peptide" evidence="4">
    <location>
        <begin position="1"/>
        <end position="19"/>
    </location>
</feature>
<dbReference type="InterPro" id="IPR018392">
    <property type="entry name" value="LysM"/>
</dbReference>
<protein>
    <submittedName>
        <fullName evidence="6">LysM domain-protein</fullName>
    </submittedName>
</protein>
<comment type="similarity">
    <text evidence="3">Belongs to the secreted LysM effector family.</text>
</comment>
<dbReference type="PANTHER" id="PTHR34997">
    <property type="entry name" value="AM15"/>
    <property type="match status" value="1"/>
</dbReference>
<evidence type="ECO:0000259" key="5">
    <source>
        <dbReference type="PROSITE" id="PS51782"/>
    </source>
</evidence>
<dbReference type="PANTHER" id="PTHR34997:SF1">
    <property type="entry name" value="PEPTIDOGLYCAN-BINDING LYSIN DOMAIN"/>
    <property type="match status" value="1"/>
</dbReference>
<dbReference type="Proteomes" id="UP001302676">
    <property type="component" value="Unassembled WGS sequence"/>
</dbReference>
<dbReference type="Pfam" id="PF01476">
    <property type="entry name" value="LysM"/>
    <property type="match status" value="3"/>
</dbReference>
<keyword evidence="1" id="KW-0147">Chitin-binding</keyword>
<comment type="caution">
    <text evidence="6">The sequence shown here is derived from an EMBL/GenBank/DDBJ whole genome shotgun (WGS) entry which is preliminary data.</text>
</comment>
<dbReference type="RefSeq" id="XP_062635190.1">
    <property type="nucleotide sequence ID" value="XM_062781468.1"/>
</dbReference>
<dbReference type="SMART" id="SM00257">
    <property type="entry name" value="LysM"/>
    <property type="match status" value="3"/>
</dbReference>
<evidence type="ECO:0000313" key="6">
    <source>
        <dbReference type="EMBL" id="KAK4141819.1"/>
    </source>
</evidence>
<dbReference type="GO" id="GO:0008061">
    <property type="term" value="F:chitin binding"/>
    <property type="evidence" value="ECO:0007669"/>
    <property type="project" value="UniProtKB-KW"/>
</dbReference>
<dbReference type="AlphaFoldDB" id="A0AAN6ZLB0"/>
<sequence length="528" mass="56585">MFASTALTALLFGFHKTTAQQFKDYVFPYELLGLSSKCFTAVNTTVTSCPGWLAPFAGIEAASFDLLKETELKALCASKCQDDLAHLRTAIAKGCTGSKDVMAPGGVAYPATFLVDRYLYASSLSCLRDSATGEYCDIVVAAWRNQTEPYTAAQNCSECQIGIQAKQLASPFGYDKEAASAFAFTTSSCAAKTYSYATPTSYALNSTTVPPSRPTCATNRTYVIQKEDSCNTIAEAQGVATEALISLNGLDLGCTMMLPVNTSLCLPPACKIQELSPDDTCRSIITAQNITISQLLAWNPIISAGCGNLDRWRGRFICVSSPGGTIDVPDGNATTTEAPIPTNTQGGSNTHCGQWYTVQPDDSCASISIAFSIALADFYFLNPQVDKAHCNNLWLGSAYCVKPVGNIQTYPDYPVSVPSTTFTRPPPANETEAPPPVLDMPALNPRAEGTVDGCDSYENGWPEAVTAQNPDANTCVTWANMGDVTVAQLRRWNPSLTEEKCVLSAAYSYCIVNLKDKDAQTREDSSSC</sequence>
<accession>A0AAN6ZLB0</accession>
<feature type="domain" description="LysM" evidence="5">
    <location>
        <begin position="220"/>
        <end position="266"/>
    </location>
</feature>
<feature type="domain" description="LysM" evidence="5">
    <location>
        <begin position="271"/>
        <end position="319"/>
    </location>
</feature>
<organism evidence="6 7">
    <name type="scientific">Dichotomopilus funicola</name>
    <dbReference type="NCBI Taxonomy" id="1934379"/>
    <lineage>
        <taxon>Eukaryota</taxon>
        <taxon>Fungi</taxon>
        <taxon>Dikarya</taxon>
        <taxon>Ascomycota</taxon>
        <taxon>Pezizomycotina</taxon>
        <taxon>Sordariomycetes</taxon>
        <taxon>Sordariomycetidae</taxon>
        <taxon>Sordariales</taxon>
        <taxon>Chaetomiaceae</taxon>
        <taxon>Dichotomopilus</taxon>
    </lineage>
</organism>
<evidence type="ECO:0000256" key="2">
    <source>
        <dbReference type="ARBA" id="ARBA00023026"/>
    </source>
</evidence>
<gene>
    <name evidence="6" type="ORF">C8A04DRAFT_30663</name>
</gene>
<evidence type="ECO:0000256" key="3">
    <source>
        <dbReference type="ARBA" id="ARBA00044955"/>
    </source>
</evidence>
<dbReference type="GeneID" id="87818081"/>